<keyword evidence="1" id="KW-1133">Transmembrane helix</keyword>
<sequence>MKYRTPVGDISYENQKRGFNLFEKKLRIVLWVVISILVLIYIANAWQMSVSCNENFDTAVKYGDCLVIFMVNPVISYLFIKNAKRYRSDAWESLRSYVINFKSKVDKQLKNRLYQL</sequence>
<keyword evidence="1" id="KW-0812">Transmembrane</keyword>
<feature type="transmembrane region" description="Helical" evidence="1">
    <location>
        <begin position="26"/>
        <end position="47"/>
    </location>
</feature>
<keyword evidence="3" id="KW-1185">Reference proteome</keyword>
<evidence type="ECO:0000313" key="3">
    <source>
        <dbReference type="Proteomes" id="UP000039865"/>
    </source>
</evidence>
<feature type="transmembrane region" description="Helical" evidence="1">
    <location>
        <begin position="59"/>
        <end position="80"/>
    </location>
</feature>
<organism evidence="2 3">
    <name type="scientific">Stylonychia lemnae</name>
    <name type="common">Ciliate</name>
    <dbReference type="NCBI Taxonomy" id="5949"/>
    <lineage>
        <taxon>Eukaryota</taxon>
        <taxon>Sar</taxon>
        <taxon>Alveolata</taxon>
        <taxon>Ciliophora</taxon>
        <taxon>Intramacronucleata</taxon>
        <taxon>Spirotrichea</taxon>
        <taxon>Stichotrichia</taxon>
        <taxon>Sporadotrichida</taxon>
        <taxon>Oxytrichidae</taxon>
        <taxon>Stylonychinae</taxon>
        <taxon>Stylonychia</taxon>
    </lineage>
</organism>
<name>A0A078AN25_STYLE</name>
<protein>
    <submittedName>
        <fullName evidence="2">Uncharacterized protein</fullName>
    </submittedName>
</protein>
<dbReference type="InParanoid" id="A0A078AN25"/>
<dbReference type="EMBL" id="CCKQ01011958">
    <property type="protein sequence ID" value="CDW83559.1"/>
    <property type="molecule type" value="Genomic_DNA"/>
</dbReference>
<accession>A0A078AN25</accession>
<evidence type="ECO:0000256" key="1">
    <source>
        <dbReference type="SAM" id="Phobius"/>
    </source>
</evidence>
<dbReference type="AlphaFoldDB" id="A0A078AN25"/>
<evidence type="ECO:0000313" key="2">
    <source>
        <dbReference type="EMBL" id="CDW83559.1"/>
    </source>
</evidence>
<reference evidence="2 3" key="1">
    <citation type="submission" date="2014-06" db="EMBL/GenBank/DDBJ databases">
        <authorList>
            <person name="Swart Estienne"/>
        </authorList>
    </citation>
    <scope>NUCLEOTIDE SEQUENCE [LARGE SCALE GENOMIC DNA]</scope>
    <source>
        <strain evidence="2 3">130c</strain>
    </source>
</reference>
<gene>
    <name evidence="2" type="primary">Contig2314.g2495</name>
    <name evidence="2" type="ORF">STYLEM_12607</name>
</gene>
<dbReference type="Proteomes" id="UP000039865">
    <property type="component" value="Unassembled WGS sequence"/>
</dbReference>
<proteinExistence type="predicted"/>
<keyword evidence="1" id="KW-0472">Membrane</keyword>